<dbReference type="OrthoDB" id="9804819at2"/>
<evidence type="ECO:0000313" key="6">
    <source>
        <dbReference type="Proteomes" id="UP000030416"/>
    </source>
</evidence>
<dbReference type="Gene3D" id="3.40.50.300">
    <property type="entry name" value="P-loop containing nucleotide triphosphate hydrolases"/>
    <property type="match status" value="1"/>
</dbReference>
<evidence type="ECO:0000256" key="2">
    <source>
        <dbReference type="ARBA" id="ARBA00022741"/>
    </source>
</evidence>
<dbReference type="InterPro" id="IPR051782">
    <property type="entry name" value="ABC_Transporter_VariousFunc"/>
</dbReference>
<feature type="domain" description="ABC transporter" evidence="4">
    <location>
        <begin position="1"/>
        <end position="225"/>
    </location>
</feature>
<dbReference type="RefSeq" id="WP_052124131.1">
    <property type="nucleotide sequence ID" value="NZ_AVDA01000013.1"/>
</dbReference>
<evidence type="ECO:0000256" key="3">
    <source>
        <dbReference type="ARBA" id="ARBA00022840"/>
    </source>
</evidence>
<comment type="caution">
    <text evidence="5">The sequence shown here is derived from an EMBL/GenBank/DDBJ whole genome shotgun (WGS) entry which is preliminary data.</text>
</comment>
<dbReference type="Pfam" id="PF00005">
    <property type="entry name" value="ABC_tran"/>
    <property type="match status" value="1"/>
</dbReference>
<dbReference type="InterPro" id="IPR003593">
    <property type="entry name" value="AAA+_ATPase"/>
</dbReference>
<dbReference type="SUPFAM" id="SSF52540">
    <property type="entry name" value="P-loop containing nucleoside triphosphate hydrolases"/>
    <property type="match status" value="1"/>
</dbReference>
<dbReference type="eggNOG" id="COG1131">
    <property type="taxonomic scope" value="Bacteria"/>
</dbReference>
<accession>A0A0A3I0I5</accession>
<dbReference type="CDD" id="cd03230">
    <property type="entry name" value="ABC_DR_subfamily_A"/>
    <property type="match status" value="1"/>
</dbReference>
<name>A0A0A3I0I5_9BACL</name>
<organism evidence="5 6">
    <name type="scientific">Ureibacillus manganicus DSM 26584</name>
    <dbReference type="NCBI Taxonomy" id="1384049"/>
    <lineage>
        <taxon>Bacteria</taxon>
        <taxon>Bacillati</taxon>
        <taxon>Bacillota</taxon>
        <taxon>Bacilli</taxon>
        <taxon>Bacillales</taxon>
        <taxon>Caryophanaceae</taxon>
        <taxon>Ureibacillus</taxon>
    </lineage>
</organism>
<proteinExistence type="predicted"/>
<keyword evidence="2" id="KW-0547">Nucleotide-binding</keyword>
<dbReference type="PANTHER" id="PTHR42939:SF1">
    <property type="entry name" value="ABC TRANSPORTER ATP-BINDING PROTEIN ALBC-RELATED"/>
    <property type="match status" value="1"/>
</dbReference>
<dbReference type="Proteomes" id="UP000030416">
    <property type="component" value="Unassembled WGS sequence"/>
</dbReference>
<keyword evidence="6" id="KW-1185">Reference proteome</keyword>
<sequence length="233" mass="26280">MEVQQLSFQYKRKTILEQLTFSIPQGQIVGLIGENGSGKSTLLKLMAGILAPSSGKIELNGGEKVTRRHTNKIAYLPDIDLFYEKQTGDEVFAFYESQFDDFSKEKAKEVASFLQVPTNVKLGNLSKGNRGRMKLAAFLGRNAELYLMDEPFAGLDPLARESLLKAIIKFIDTEHCSVVLSTHEVNEVEPILDQVMLLKDGHLCAMDVVEEIRHERGEDTVNWMKNLYGKRVR</sequence>
<dbReference type="SMART" id="SM00382">
    <property type="entry name" value="AAA"/>
    <property type="match status" value="1"/>
</dbReference>
<dbReference type="PROSITE" id="PS50893">
    <property type="entry name" value="ABC_TRANSPORTER_2"/>
    <property type="match status" value="1"/>
</dbReference>
<gene>
    <name evidence="5" type="ORF">CD29_12420</name>
</gene>
<dbReference type="GO" id="GO:0016887">
    <property type="term" value="F:ATP hydrolysis activity"/>
    <property type="evidence" value="ECO:0007669"/>
    <property type="project" value="InterPro"/>
</dbReference>
<dbReference type="STRING" id="1384049.CD29_12420"/>
<reference evidence="5 6" key="1">
    <citation type="submission" date="2014-02" db="EMBL/GenBank/DDBJ databases">
        <title>Draft genome sequence of Lysinibacillus manganicus DSM 26584T.</title>
        <authorList>
            <person name="Zhang F."/>
            <person name="Wang G."/>
            <person name="Zhang L."/>
        </authorList>
    </citation>
    <scope>NUCLEOTIDE SEQUENCE [LARGE SCALE GENOMIC DNA]</scope>
    <source>
        <strain evidence="5 6">DSM 26584</strain>
    </source>
</reference>
<dbReference type="PANTHER" id="PTHR42939">
    <property type="entry name" value="ABC TRANSPORTER ATP-BINDING PROTEIN ALBC-RELATED"/>
    <property type="match status" value="1"/>
</dbReference>
<evidence type="ECO:0000259" key="4">
    <source>
        <dbReference type="PROSITE" id="PS50893"/>
    </source>
</evidence>
<dbReference type="InterPro" id="IPR003439">
    <property type="entry name" value="ABC_transporter-like_ATP-bd"/>
</dbReference>
<evidence type="ECO:0000313" key="5">
    <source>
        <dbReference type="EMBL" id="KGR78224.1"/>
    </source>
</evidence>
<keyword evidence="3 5" id="KW-0067">ATP-binding</keyword>
<dbReference type="InterPro" id="IPR027417">
    <property type="entry name" value="P-loop_NTPase"/>
</dbReference>
<evidence type="ECO:0000256" key="1">
    <source>
        <dbReference type="ARBA" id="ARBA00022448"/>
    </source>
</evidence>
<dbReference type="EMBL" id="JPVN01000013">
    <property type="protein sequence ID" value="KGR78224.1"/>
    <property type="molecule type" value="Genomic_DNA"/>
</dbReference>
<dbReference type="GO" id="GO:0005524">
    <property type="term" value="F:ATP binding"/>
    <property type="evidence" value="ECO:0007669"/>
    <property type="project" value="UniProtKB-KW"/>
</dbReference>
<dbReference type="AlphaFoldDB" id="A0A0A3I0I5"/>
<keyword evidence="1" id="KW-0813">Transport</keyword>
<protein>
    <submittedName>
        <fullName evidence="5">Spermidine/putrescine ABC transporter ATP-binding protein</fullName>
    </submittedName>
</protein>